<feature type="domain" description="Ig-like" evidence="2">
    <location>
        <begin position="136"/>
        <end position="240"/>
    </location>
</feature>
<dbReference type="InterPro" id="IPR013106">
    <property type="entry name" value="Ig_V-set"/>
</dbReference>
<keyword evidence="4" id="KW-1185">Reference proteome</keyword>
<dbReference type="SMART" id="SM00409">
    <property type="entry name" value="IG"/>
    <property type="match status" value="2"/>
</dbReference>
<dbReference type="AlphaFoldDB" id="A0A9J7Z1J4"/>
<dbReference type="FunFam" id="2.60.40.10:FF:001495">
    <property type="entry name" value="Si:dkey-234i14.13"/>
    <property type="match status" value="1"/>
</dbReference>
<evidence type="ECO:0000313" key="3">
    <source>
        <dbReference type="Ensembl" id="ENSCCRP00000125121.1"/>
    </source>
</evidence>
<dbReference type="PROSITE" id="PS50835">
    <property type="entry name" value="IG_LIKE"/>
    <property type="match status" value="1"/>
</dbReference>
<dbReference type="Proteomes" id="UP001108240">
    <property type="component" value="Unplaced"/>
</dbReference>
<dbReference type="InterPro" id="IPR036179">
    <property type="entry name" value="Ig-like_dom_sf"/>
</dbReference>
<proteinExistence type="predicted"/>
<dbReference type="InterPro" id="IPR050150">
    <property type="entry name" value="IgV_Light_Chain"/>
</dbReference>
<name>A0A9J7Z1J4_CYPCA</name>
<dbReference type="InterPro" id="IPR007110">
    <property type="entry name" value="Ig-like_dom"/>
</dbReference>
<reference evidence="3" key="1">
    <citation type="submission" date="2025-08" db="UniProtKB">
        <authorList>
            <consortium name="Ensembl"/>
        </authorList>
    </citation>
    <scope>IDENTIFICATION</scope>
</reference>
<dbReference type="Ensembl" id="ENSCCRT00000191105.1">
    <property type="protein sequence ID" value="ENSCCRP00000125121.1"/>
    <property type="gene ID" value="ENSCCRG00000058516.1"/>
</dbReference>
<dbReference type="SUPFAM" id="SSF48726">
    <property type="entry name" value="Immunoglobulin"/>
    <property type="match status" value="2"/>
</dbReference>
<dbReference type="PANTHER" id="PTHR23267">
    <property type="entry name" value="IMMUNOGLOBULIN LIGHT CHAIN"/>
    <property type="match status" value="1"/>
</dbReference>
<organism evidence="3 4">
    <name type="scientific">Cyprinus carpio carpio</name>
    <dbReference type="NCBI Taxonomy" id="630221"/>
    <lineage>
        <taxon>Eukaryota</taxon>
        <taxon>Metazoa</taxon>
        <taxon>Chordata</taxon>
        <taxon>Craniata</taxon>
        <taxon>Vertebrata</taxon>
        <taxon>Euteleostomi</taxon>
        <taxon>Actinopterygii</taxon>
        <taxon>Neopterygii</taxon>
        <taxon>Teleostei</taxon>
        <taxon>Ostariophysi</taxon>
        <taxon>Cypriniformes</taxon>
        <taxon>Cyprinidae</taxon>
        <taxon>Cyprininae</taxon>
        <taxon>Cyprinus</taxon>
    </lineage>
</organism>
<feature type="chain" id="PRO_5039906284" description="Ig-like domain-containing protein" evidence="1">
    <location>
        <begin position="21"/>
        <end position="240"/>
    </location>
</feature>
<dbReference type="InterPro" id="IPR003599">
    <property type="entry name" value="Ig_sub"/>
</dbReference>
<dbReference type="SMART" id="SM00406">
    <property type="entry name" value="IGv"/>
    <property type="match status" value="2"/>
</dbReference>
<dbReference type="InterPro" id="IPR013783">
    <property type="entry name" value="Ig-like_fold"/>
</dbReference>
<keyword evidence="1" id="KW-0732">Signal</keyword>
<sequence length="240" mass="26638">MNNIIILIWTLTLCIQEIWGQVTVTQNPEIKSISQGETVTISCKTSQPISGCSDCVSWYQQKPGEAPKLLIYWINRLQSGTPSRFSGSGTDYGSDFTLTITEQNTIFIITQDTTTTMNNIIILIWTLTLCIQEIWGQVTVTQNPEIKSISQGETVTISCKTSQPISGCSDCVSWYQQKPGEAPKLLIYWINRLQSGTPSRFSGSGTDYGSDFTLTISGVQTEDTGDYYCQSYHSGDVFTQ</sequence>
<reference evidence="3" key="2">
    <citation type="submission" date="2025-09" db="UniProtKB">
        <authorList>
            <consortium name="Ensembl"/>
        </authorList>
    </citation>
    <scope>IDENTIFICATION</scope>
</reference>
<feature type="signal peptide" evidence="1">
    <location>
        <begin position="1"/>
        <end position="20"/>
    </location>
</feature>
<evidence type="ECO:0000313" key="4">
    <source>
        <dbReference type="Proteomes" id="UP001108240"/>
    </source>
</evidence>
<evidence type="ECO:0000259" key="2">
    <source>
        <dbReference type="PROSITE" id="PS50835"/>
    </source>
</evidence>
<protein>
    <recommendedName>
        <fullName evidence="2">Ig-like domain-containing protein</fullName>
    </recommendedName>
</protein>
<dbReference type="GeneTree" id="ENSGT01150000286956"/>
<evidence type="ECO:0000256" key="1">
    <source>
        <dbReference type="SAM" id="SignalP"/>
    </source>
</evidence>
<dbReference type="Pfam" id="PF07686">
    <property type="entry name" value="V-set"/>
    <property type="match status" value="2"/>
</dbReference>
<accession>A0A9J7Z1J4</accession>
<dbReference type="Gene3D" id="2.60.40.10">
    <property type="entry name" value="Immunoglobulins"/>
    <property type="match status" value="2"/>
</dbReference>